<name>A0A8S5VCS1_9CAUD</name>
<reference evidence="1" key="1">
    <citation type="journal article" date="2021" name="Proc. Natl. Acad. Sci. U.S.A.">
        <title>A Catalog of Tens of Thousands of Viruses from Human Metagenomes Reveals Hidden Associations with Chronic Diseases.</title>
        <authorList>
            <person name="Tisza M.J."/>
            <person name="Buck C.B."/>
        </authorList>
    </citation>
    <scope>NUCLEOTIDE SEQUENCE</scope>
    <source>
        <strain evidence="1">CtDXu9</strain>
    </source>
</reference>
<proteinExistence type="predicted"/>
<dbReference type="EMBL" id="BK016244">
    <property type="protein sequence ID" value="DAG04516.1"/>
    <property type="molecule type" value="Genomic_DNA"/>
</dbReference>
<evidence type="ECO:0000313" key="1">
    <source>
        <dbReference type="EMBL" id="DAG04516.1"/>
    </source>
</evidence>
<organism evidence="1">
    <name type="scientific">Siphoviridae sp. ctDXu9</name>
    <dbReference type="NCBI Taxonomy" id="2825387"/>
    <lineage>
        <taxon>Viruses</taxon>
        <taxon>Duplodnaviria</taxon>
        <taxon>Heunggongvirae</taxon>
        <taxon>Uroviricota</taxon>
        <taxon>Caudoviricetes</taxon>
    </lineage>
</organism>
<accession>A0A8S5VCS1</accession>
<protein>
    <submittedName>
        <fullName evidence="1">Uncharacterized protein</fullName>
    </submittedName>
</protein>
<sequence length="68" mass="8432">MEHKYKLRIYYKSGFQKGNLKREEFFSTKESMQQRYRELFRPREYSLNPTAWEKVNGEWLRMFITSAA</sequence>